<keyword evidence="3" id="KW-1185">Reference proteome</keyword>
<reference evidence="2 3" key="1">
    <citation type="journal article" date="2021" name="Int. J. Syst. Evol. Microbiol.">
        <title>Reticulibacter mediterranei gen. nov., sp. nov., within the new family Reticulibacteraceae fam. nov., and Ktedonospora formicarum gen. nov., sp. nov., Ktedonobacter robiniae sp. nov., Dictyobacter formicarum sp. nov. and Dictyobacter arantiisoli sp. nov., belonging to the class Ktedonobacteria.</title>
        <authorList>
            <person name="Yabe S."/>
            <person name="Zheng Y."/>
            <person name="Wang C.M."/>
            <person name="Sakai Y."/>
            <person name="Abe K."/>
            <person name="Yokota A."/>
            <person name="Donadio S."/>
            <person name="Cavaletti L."/>
            <person name="Monciardini P."/>
        </authorList>
    </citation>
    <scope>NUCLEOTIDE SEQUENCE [LARGE SCALE GENOMIC DNA]</scope>
    <source>
        <strain evidence="2 3">SOSP1-9</strain>
    </source>
</reference>
<dbReference type="EMBL" id="BNJJ01000026">
    <property type="protein sequence ID" value="GHO88629.1"/>
    <property type="molecule type" value="Genomic_DNA"/>
</dbReference>
<dbReference type="Proteomes" id="UP000635565">
    <property type="component" value="Unassembled WGS sequence"/>
</dbReference>
<dbReference type="InterPro" id="IPR051678">
    <property type="entry name" value="AGP_Transferase"/>
</dbReference>
<dbReference type="InterPro" id="IPR002575">
    <property type="entry name" value="Aminoglycoside_PTrfase"/>
</dbReference>
<evidence type="ECO:0000259" key="1">
    <source>
        <dbReference type="Pfam" id="PF01636"/>
    </source>
</evidence>
<evidence type="ECO:0000313" key="3">
    <source>
        <dbReference type="Proteomes" id="UP000635565"/>
    </source>
</evidence>
<dbReference type="InterPro" id="IPR011009">
    <property type="entry name" value="Kinase-like_dom_sf"/>
</dbReference>
<gene>
    <name evidence="2" type="ORF">KSZ_66350</name>
</gene>
<accession>A0ABQ3VSL6</accession>
<sequence>MHGMQGNSRYTLSDQQAEALMGLLDLHGPLQITQVREQNHTYRITCQQQTFYLKLHTKDWYPPDEGQTGYSVRHEVSAWNILARHDLATPEIVLAGFDHNNPLGHAYILTREVPGILMNELLGEASRQEIAQILYTVGNYLRRMHEITFAYPGYLLLEDGPTAPPDEQGWQHFTWTLQARRQVIHQWIQQHQDELTPSLLSQLDGLIQQLPELLAPAYTPPRFTQGDFKIDQIIIAQQDGSWAVAASLDMEVASAGDCISDLVSLCVSLAQVLSPTLRWWEPLFAGYGQEPDFAAFRLRLLGGWYPYQPHIWPGIGENGFAHLLQAQDWQTLFSHSHLPSD</sequence>
<dbReference type="SUPFAM" id="SSF56112">
    <property type="entry name" value="Protein kinase-like (PK-like)"/>
    <property type="match status" value="1"/>
</dbReference>
<comment type="caution">
    <text evidence="2">The sequence shown here is derived from an EMBL/GenBank/DDBJ whole genome shotgun (WGS) entry which is preliminary data.</text>
</comment>
<dbReference type="Gene3D" id="3.90.1200.10">
    <property type="match status" value="1"/>
</dbReference>
<dbReference type="PANTHER" id="PTHR21310">
    <property type="entry name" value="AMINOGLYCOSIDE PHOSPHOTRANSFERASE-RELATED-RELATED"/>
    <property type="match status" value="1"/>
</dbReference>
<dbReference type="Pfam" id="PF01636">
    <property type="entry name" value="APH"/>
    <property type="match status" value="1"/>
</dbReference>
<dbReference type="RefSeq" id="WP_201366193.1">
    <property type="nucleotide sequence ID" value="NZ_BNJJ01000026.1"/>
</dbReference>
<proteinExistence type="predicted"/>
<feature type="domain" description="Aminoglycoside phosphotransferase" evidence="1">
    <location>
        <begin position="39"/>
        <end position="291"/>
    </location>
</feature>
<evidence type="ECO:0000313" key="2">
    <source>
        <dbReference type="EMBL" id="GHO88629.1"/>
    </source>
</evidence>
<protein>
    <recommendedName>
        <fullName evidence="1">Aminoglycoside phosphotransferase domain-containing protein</fullName>
    </recommendedName>
</protein>
<name>A0ABQ3VSL6_9CHLR</name>
<organism evidence="2 3">
    <name type="scientific">Dictyobacter formicarum</name>
    <dbReference type="NCBI Taxonomy" id="2778368"/>
    <lineage>
        <taxon>Bacteria</taxon>
        <taxon>Bacillati</taxon>
        <taxon>Chloroflexota</taxon>
        <taxon>Ktedonobacteria</taxon>
        <taxon>Ktedonobacterales</taxon>
        <taxon>Dictyobacteraceae</taxon>
        <taxon>Dictyobacter</taxon>
    </lineage>
</organism>